<dbReference type="eggNOG" id="ENOG502S4J6">
    <property type="taxonomic scope" value="Eukaryota"/>
</dbReference>
<dbReference type="STRING" id="51351.M4DJC6"/>
<dbReference type="AlphaFoldDB" id="M4DJC6"/>
<dbReference type="Pfam" id="PF06200">
    <property type="entry name" value="tify"/>
    <property type="match status" value="1"/>
</dbReference>
<dbReference type="SMART" id="SM00979">
    <property type="entry name" value="TIFY"/>
    <property type="match status" value="1"/>
</dbReference>
<protein>
    <recommendedName>
        <fullName evidence="2">Protein TIFY</fullName>
    </recommendedName>
    <alternativeName>
        <fullName evidence="2">Jasmonate ZIM domain-containing protein</fullName>
    </alternativeName>
</protein>
<name>M4DJC6_BRACM</name>
<dbReference type="InterPro" id="IPR040390">
    <property type="entry name" value="TIFY/JAZ"/>
</dbReference>
<proteinExistence type="inferred from homology"/>
<dbReference type="GO" id="GO:2000022">
    <property type="term" value="P:regulation of jasmonic acid mediated signaling pathway"/>
    <property type="evidence" value="ECO:0000318"/>
    <property type="project" value="GO_Central"/>
</dbReference>
<evidence type="ECO:0000313" key="5">
    <source>
        <dbReference type="EnsemblPlants" id="Bra016604.1-P"/>
    </source>
</evidence>
<feature type="region of interest" description="Disordered" evidence="3">
    <location>
        <begin position="159"/>
        <end position="178"/>
    </location>
</feature>
<evidence type="ECO:0000256" key="1">
    <source>
        <dbReference type="ARBA" id="ARBA00008614"/>
    </source>
</evidence>
<dbReference type="GO" id="GO:0005634">
    <property type="term" value="C:nucleus"/>
    <property type="evidence" value="ECO:0000318"/>
    <property type="project" value="GO_Central"/>
</dbReference>
<dbReference type="OMA" id="QNSCKSP"/>
<dbReference type="GO" id="GO:0031347">
    <property type="term" value="P:regulation of defense response"/>
    <property type="evidence" value="ECO:0000318"/>
    <property type="project" value="GO_Central"/>
</dbReference>
<dbReference type="PANTHER" id="PTHR33077">
    <property type="entry name" value="PROTEIN TIFY 4A-RELATED-RELATED"/>
    <property type="match status" value="1"/>
</dbReference>
<evidence type="ECO:0000256" key="2">
    <source>
        <dbReference type="RuleBase" id="RU369065"/>
    </source>
</evidence>
<feature type="domain" description="Tify" evidence="4">
    <location>
        <begin position="97"/>
        <end position="132"/>
    </location>
</feature>
<evidence type="ECO:0000259" key="4">
    <source>
        <dbReference type="PROSITE" id="PS51320"/>
    </source>
</evidence>
<keyword evidence="2" id="KW-1184">Jasmonic acid signaling pathway</keyword>
<comment type="similarity">
    <text evidence="1 2">Belongs to the TIFY/JAZ family.</text>
</comment>
<comment type="subcellular location">
    <subcellularLocation>
        <location evidence="2">Nucleus</location>
    </subcellularLocation>
</comment>
<evidence type="ECO:0000313" key="6">
    <source>
        <dbReference type="Proteomes" id="UP000011750"/>
    </source>
</evidence>
<reference evidence="5" key="3">
    <citation type="submission" date="2023-03" db="UniProtKB">
        <authorList>
            <consortium name="EnsemblPlants"/>
        </authorList>
    </citation>
    <scope>IDENTIFICATION</scope>
    <source>
        <strain evidence="5">cv. Chiifu-401-42</strain>
    </source>
</reference>
<dbReference type="HOGENOM" id="CLU_051749_1_0_1"/>
<keyword evidence="6" id="KW-1185">Reference proteome</keyword>
<comment type="domain">
    <text evidence="2">The jas domain is required for interaction with COI1.</text>
</comment>
<organism evidence="5 6">
    <name type="scientific">Brassica campestris</name>
    <name type="common">Field mustard</name>
    <dbReference type="NCBI Taxonomy" id="3711"/>
    <lineage>
        <taxon>Eukaryota</taxon>
        <taxon>Viridiplantae</taxon>
        <taxon>Streptophyta</taxon>
        <taxon>Embryophyta</taxon>
        <taxon>Tracheophyta</taxon>
        <taxon>Spermatophyta</taxon>
        <taxon>Magnoliopsida</taxon>
        <taxon>eudicotyledons</taxon>
        <taxon>Gunneridae</taxon>
        <taxon>Pentapetalae</taxon>
        <taxon>rosids</taxon>
        <taxon>malvids</taxon>
        <taxon>Brassicales</taxon>
        <taxon>Brassicaceae</taxon>
        <taxon>Brassiceae</taxon>
        <taxon>Brassica</taxon>
    </lineage>
</organism>
<dbReference type="PANTHER" id="PTHR33077:SF146">
    <property type="entry name" value="PROTEIN TIFY 11A"/>
    <property type="match status" value="1"/>
</dbReference>
<reference evidence="5 6" key="1">
    <citation type="journal article" date="2011" name="Nat. Genet.">
        <title>The genome of the mesopolyploid crop species Brassica rapa.</title>
        <authorList>
            <consortium name="Brassica rapa Genome Sequencing Project Consortium"/>
            <person name="Wang X."/>
            <person name="Wang H."/>
            <person name="Wang J."/>
            <person name="Sun R."/>
            <person name="Wu J."/>
            <person name="Liu S."/>
            <person name="Bai Y."/>
            <person name="Mun J.H."/>
            <person name="Bancroft I."/>
            <person name="Cheng F."/>
            <person name="Huang S."/>
            <person name="Li X."/>
            <person name="Hua W."/>
            <person name="Wang J."/>
            <person name="Wang X."/>
            <person name="Freeling M."/>
            <person name="Pires J.C."/>
            <person name="Paterson A.H."/>
            <person name="Chalhoub B."/>
            <person name="Wang B."/>
            <person name="Hayward A."/>
            <person name="Sharpe A.G."/>
            <person name="Park B.S."/>
            <person name="Weisshaar B."/>
            <person name="Liu B."/>
            <person name="Li B."/>
            <person name="Liu B."/>
            <person name="Tong C."/>
            <person name="Song C."/>
            <person name="Duran C."/>
            <person name="Peng C."/>
            <person name="Geng C."/>
            <person name="Koh C."/>
            <person name="Lin C."/>
            <person name="Edwards D."/>
            <person name="Mu D."/>
            <person name="Shen D."/>
            <person name="Soumpourou E."/>
            <person name="Li F."/>
            <person name="Fraser F."/>
            <person name="Conant G."/>
            <person name="Lassalle G."/>
            <person name="King G.J."/>
            <person name="Bonnema G."/>
            <person name="Tang H."/>
            <person name="Wang H."/>
            <person name="Belcram H."/>
            <person name="Zhou H."/>
            <person name="Hirakawa H."/>
            <person name="Abe H."/>
            <person name="Guo H."/>
            <person name="Wang H."/>
            <person name="Jin H."/>
            <person name="Parkin I.A."/>
            <person name="Batley J."/>
            <person name="Kim J.S."/>
            <person name="Just J."/>
            <person name="Li J."/>
            <person name="Xu J."/>
            <person name="Deng J."/>
            <person name="Kim J.A."/>
            <person name="Li J."/>
            <person name="Yu J."/>
            <person name="Meng J."/>
            <person name="Wang J."/>
            <person name="Min J."/>
            <person name="Poulain J."/>
            <person name="Wang J."/>
            <person name="Hatakeyama K."/>
            <person name="Wu K."/>
            <person name="Wang L."/>
            <person name="Fang L."/>
            <person name="Trick M."/>
            <person name="Links M.G."/>
            <person name="Zhao M."/>
            <person name="Jin M."/>
            <person name="Ramchiary N."/>
            <person name="Drou N."/>
            <person name="Berkman P.J."/>
            <person name="Cai Q."/>
            <person name="Huang Q."/>
            <person name="Li R."/>
            <person name="Tabata S."/>
            <person name="Cheng S."/>
            <person name="Zhang S."/>
            <person name="Zhang S."/>
            <person name="Huang S."/>
            <person name="Sato S."/>
            <person name="Sun S."/>
            <person name="Kwon S.J."/>
            <person name="Choi S.R."/>
            <person name="Lee T.H."/>
            <person name="Fan W."/>
            <person name="Zhao X."/>
            <person name="Tan X."/>
            <person name="Xu X."/>
            <person name="Wang Y."/>
            <person name="Qiu Y."/>
            <person name="Yin Y."/>
            <person name="Li Y."/>
            <person name="Du Y."/>
            <person name="Liao Y."/>
            <person name="Lim Y."/>
            <person name="Narusaka Y."/>
            <person name="Wang Y."/>
            <person name="Wang Z."/>
            <person name="Li Z."/>
            <person name="Wang Z."/>
            <person name="Xiong Z."/>
            <person name="Zhang Z."/>
        </authorList>
    </citation>
    <scope>NUCLEOTIDE SEQUENCE [LARGE SCALE GENOMIC DNA]</scope>
    <source>
        <strain evidence="5 6">cv. Chiifu-401-42</strain>
    </source>
</reference>
<feature type="compositionally biased region" description="Low complexity" evidence="3">
    <location>
        <begin position="226"/>
        <end position="239"/>
    </location>
</feature>
<dbReference type="GeneID" id="103835959"/>
<dbReference type="InterPro" id="IPR018467">
    <property type="entry name" value="CCT_CS"/>
</dbReference>
<sequence>MSRNEDGEAPPPEKSNFTRRCSLLSRYLNEKGSFGNIDLGLVRKPGPDLGLPGNSDQQEKQNVMHKANSELKALNVLGEPSSSFGGKAKATNLSEPSEPISSQLTIFFGGKVLVYNEFPSDKAKEIIQVAKEAKSVTDINIQTQINVQKDHNKSNIVLPDLNEPTDTADVNQQQQQQNQLVERIARRASLHRFFAKRKDRAVARAPYQVNQNGGGHHYPPKPETVPGQQLEQGQSSQPQRPAQPKPECDKDMLMEVKEEGQCSKDLELRL</sequence>
<dbReference type="FunCoup" id="M4DJC6">
    <property type="interactions" value="317"/>
</dbReference>
<dbReference type="Proteomes" id="UP000011750">
    <property type="component" value="Chromosome A08"/>
</dbReference>
<evidence type="ECO:0000256" key="3">
    <source>
        <dbReference type="SAM" id="MobiDB-lite"/>
    </source>
</evidence>
<dbReference type="PROSITE" id="PS51320">
    <property type="entry name" value="TIFY"/>
    <property type="match status" value="1"/>
</dbReference>
<feature type="region of interest" description="Disordered" evidence="3">
    <location>
        <begin position="208"/>
        <end position="250"/>
    </location>
</feature>
<dbReference type="EnsemblPlants" id="Bra016604.1">
    <property type="protein sequence ID" value="Bra016604.1-P"/>
    <property type="gene ID" value="Bra016604"/>
</dbReference>
<dbReference type="OrthoDB" id="1937734at2759"/>
<dbReference type="InParanoid" id="M4DJC6"/>
<reference evidence="5 6" key="2">
    <citation type="journal article" date="2018" name="Hortic Res">
        <title>Improved Brassica rapa reference genome by single-molecule sequencing and chromosome conformation capture technologies.</title>
        <authorList>
            <person name="Zhang L."/>
            <person name="Cai X."/>
            <person name="Wu J."/>
            <person name="Liu M."/>
            <person name="Grob S."/>
            <person name="Cheng F."/>
            <person name="Liang J."/>
            <person name="Cai C."/>
            <person name="Liu Z."/>
            <person name="Liu B."/>
            <person name="Wang F."/>
            <person name="Li S."/>
            <person name="Liu F."/>
            <person name="Li X."/>
            <person name="Cheng L."/>
            <person name="Yang W."/>
            <person name="Li M.H."/>
            <person name="Grossniklaus U."/>
            <person name="Zheng H."/>
            <person name="Wang X."/>
        </authorList>
    </citation>
    <scope>NUCLEOTIDE SEQUENCE [LARGE SCALE GENOMIC DNA]</scope>
    <source>
        <strain evidence="5 6">cv. Chiifu-401-42</strain>
    </source>
</reference>
<dbReference type="Pfam" id="PF09425">
    <property type="entry name" value="Jas_motif"/>
    <property type="match status" value="1"/>
</dbReference>
<dbReference type="GO" id="GO:0009611">
    <property type="term" value="P:response to wounding"/>
    <property type="evidence" value="ECO:0000318"/>
    <property type="project" value="GO_Central"/>
</dbReference>
<comment type="function">
    <text evidence="2">Repressor of jasmonate responses.</text>
</comment>
<dbReference type="InterPro" id="IPR010399">
    <property type="entry name" value="Tify_dom"/>
</dbReference>
<dbReference type="Gramene" id="Bra016604.1">
    <property type="protein sequence ID" value="Bra016604.1-P"/>
    <property type="gene ID" value="Bra016604"/>
</dbReference>
<keyword evidence="2" id="KW-0539">Nucleus</keyword>
<dbReference type="KEGG" id="brp:103835959"/>
<accession>M4DJC6</accession>